<proteinExistence type="predicted"/>
<keyword evidence="2" id="KW-1185">Reference proteome</keyword>
<accession>A0ABD0Y0I9</accession>
<dbReference type="Proteomes" id="UP001557470">
    <property type="component" value="Unassembled WGS sequence"/>
</dbReference>
<protein>
    <submittedName>
        <fullName evidence="1">Uncharacterized protein</fullName>
    </submittedName>
</protein>
<evidence type="ECO:0000313" key="1">
    <source>
        <dbReference type="EMBL" id="KAL1022400.1"/>
    </source>
</evidence>
<dbReference type="EMBL" id="JAGEUA010000001">
    <property type="protein sequence ID" value="KAL1022400.1"/>
    <property type="molecule type" value="Genomic_DNA"/>
</dbReference>
<dbReference type="AlphaFoldDB" id="A0ABD0Y0I9"/>
<evidence type="ECO:0000313" key="2">
    <source>
        <dbReference type="Proteomes" id="UP001557470"/>
    </source>
</evidence>
<gene>
    <name evidence="1" type="ORF">UPYG_G00026400</name>
</gene>
<reference evidence="1 2" key="1">
    <citation type="submission" date="2024-06" db="EMBL/GenBank/DDBJ databases">
        <authorList>
            <person name="Pan Q."/>
            <person name="Wen M."/>
            <person name="Jouanno E."/>
            <person name="Zahm M."/>
            <person name="Klopp C."/>
            <person name="Cabau C."/>
            <person name="Louis A."/>
            <person name="Berthelot C."/>
            <person name="Parey E."/>
            <person name="Roest Crollius H."/>
            <person name="Montfort J."/>
            <person name="Robinson-Rechavi M."/>
            <person name="Bouchez O."/>
            <person name="Lampietro C."/>
            <person name="Lopez Roques C."/>
            <person name="Donnadieu C."/>
            <person name="Postlethwait J."/>
            <person name="Bobe J."/>
            <person name="Verreycken H."/>
            <person name="Guiguen Y."/>
        </authorList>
    </citation>
    <scope>NUCLEOTIDE SEQUENCE [LARGE SCALE GENOMIC DNA]</scope>
    <source>
        <strain evidence="1">Up_M1</strain>
        <tissue evidence="1">Testis</tissue>
    </source>
</reference>
<name>A0ABD0Y0I9_UMBPY</name>
<organism evidence="1 2">
    <name type="scientific">Umbra pygmaea</name>
    <name type="common">Eastern mudminnow</name>
    <dbReference type="NCBI Taxonomy" id="75934"/>
    <lineage>
        <taxon>Eukaryota</taxon>
        <taxon>Metazoa</taxon>
        <taxon>Chordata</taxon>
        <taxon>Craniata</taxon>
        <taxon>Vertebrata</taxon>
        <taxon>Euteleostomi</taxon>
        <taxon>Actinopterygii</taxon>
        <taxon>Neopterygii</taxon>
        <taxon>Teleostei</taxon>
        <taxon>Protacanthopterygii</taxon>
        <taxon>Esociformes</taxon>
        <taxon>Umbridae</taxon>
        <taxon>Umbra</taxon>
    </lineage>
</organism>
<sequence>MVMEVQSKVEDCRLKEAFPQYQAHQFRIPHQRSCPWSLKQKTRFTQQTRLTQRIHTRIAQRTKSSSVGRKKYLGVHLINLVCHIDFSLQIRGLYYEAMFNMP</sequence>
<comment type="caution">
    <text evidence="1">The sequence shown here is derived from an EMBL/GenBank/DDBJ whole genome shotgun (WGS) entry which is preliminary data.</text>
</comment>